<feature type="transmembrane region" description="Helical" evidence="5">
    <location>
        <begin position="74"/>
        <end position="91"/>
    </location>
</feature>
<feature type="transmembrane region" description="Helical" evidence="5">
    <location>
        <begin position="351"/>
        <end position="371"/>
    </location>
</feature>
<feature type="transmembrane region" description="Helical" evidence="5">
    <location>
        <begin position="161"/>
        <end position="183"/>
    </location>
</feature>
<feature type="transmembrane region" description="Helical" evidence="5">
    <location>
        <begin position="124"/>
        <end position="149"/>
    </location>
</feature>
<proteinExistence type="predicted"/>
<feature type="domain" description="STAS" evidence="6">
    <location>
        <begin position="463"/>
        <end position="578"/>
    </location>
</feature>
<accession>A0A5E7ADB7</accession>
<dbReference type="InterPro" id="IPR001902">
    <property type="entry name" value="SLC26A/SulP_fam"/>
</dbReference>
<evidence type="ECO:0000256" key="3">
    <source>
        <dbReference type="ARBA" id="ARBA00022989"/>
    </source>
</evidence>
<organism evidence="7 8">
    <name type="scientific">Pseudomonas fluorescens</name>
    <dbReference type="NCBI Taxonomy" id="294"/>
    <lineage>
        <taxon>Bacteria</taxon>
        <taxon>Pseudomonadati</taxon>
        <taxon>Pseudomonadota</taxon>
        <taxon>Gammaproteobacteria</taxon>
        <taxon>Pseudomonadales</taxon>
        <taxon>Pseudomonadaceae</taxon>
        <taxon>Pseudomonas</taxon>
    </lineage>
</organism>
<keyword evidence="4 5" id="KW-0472">Membrane</keyword>
<dbReference type="PROSITE" id="PS50801">
    <property type="entry name" value="STAS"/>
    <property type="match status" value="1"/>
</dbReference>
<feature type="transmembrane region" description="Helical" evidence="5">
    <location>
        <begin position="231"/>
        <end position="255"/>
    </location>
</feature>
<dbReference type="Pfam" id="PF01740">
    <property type="entry name" value="STAS"/>
    <property type="match status" value="1"/>
</dbReference>
<feature type="transmembrane region" description="Helical" evidence="5">
    <location>
        <begin position="49"/>
        <end position="68"/>
    </location>
</feature>
<feature type="transmembrane region" description="Helical" evidence="5">
    <location>
        <begin position="203"/>
        <end position="222"/>
    </location>
</feature>
<dbReference type="GO" id="GO:0055085">
    <property type="term" value="P:transmembrane transport"/>
    <property type="evidence" value="ECO:0007669"/>
    <property type="project" value="InterPro"/>
</dbReference>
<evidence type="ECO:0000256" key="4">
    <source>
        <dbReference type="ARBA" id="ARBA00023136"/>
    </source>
</evidence>
<evidence type="ECO:0000259" key="6">
    <source>
        <dbReference type="PROSITE" id="PS50801"/>
    </source>
</evidence>
<dbReference type="Pfam" id="PF00916">
    <property type="entry name" value="Sulfate_transp"/>
    <property type="match status" value="1"/>
</dbReference>
<dbReference type="Gene3D" id="3.30.750.24">
    <property type="entry name" value="STAS domain"/>
    <property type="match status" value="1"/>
</dbReference>
<dbReference type="InterPro" id="IPR036513">
    <property type="entry name" value="STAS_dom_sf"/>
</dbReference>
<dbReference type="OrthoDB" id="9769739at2"/>
<dbReference type="EMBL" id="CABVHP010000002">
    <property type="protein sequence ID" value="VVN77006.1"/>
    <property type="molecule type" value="Genomic_DNA"/>
</dbReference>
<sequence length="595" mass="63265">MSDSDDLPPVLEPGRIMRRHTGDQTGWRRWLPGLRTLGRYKMAWLQHDIVAGLVLTTMLVPVGIAYAVASGVPGIYGLYATIVPLLAYALFGPSRILVLGPDSSLAAVILAVVLPLSGGDPHRAIALAGMMAIVSGTVCILAGVARLGFVTELLSKPIRYGYMNGIALTVLISQLPSFFGFSIETDGPLRNLWAIATSVMDGKTNWTTFMIGAATVAVILLLKDKKRVPGILIAVAGATVAVGVLDLAAHDVAILGSVPQGLPAFAIPWIRSADIVPVLIGGCAVALVSFADTSVLSRVYAARTRTYVDPNQEMVGLGIANLAGGLFQGFPISSSSSRTPVAEAAGARTQLTGVVGALAVALLLMIAPDLLKNLPTSALAAVVIASAIGLIEVADLRRIYRIQRWEFWLSIVCTAGVAVFGAIEGIGLAIVVAVIEFLWDAWRPYSAVLGRAKGVQGYHDITRYPDAHLIPGLVLFRWDAPLFFANAELFHDRVLDAVATSPTPVRWLVVAAEPVTSVDVTSADMLAELNETLNAAGITLCVAEMKDPVKDKLKRFGLFERFGEAAFFPTLGVAVSSYLKVQPEDRKEGRGENRE</sequence>
<dbReference type="PANTHER" id="PTHR11814">
    <property type="entry name" value="SULFATE TRANSPORTER"/>
    <property type="match status" value="1"/>
</dbReference>
<dbReference type="InterPro" id="IPR002645">
    <property type="entry name" value="STAS_dom"/>
</dbReference>
<gene>
    <name evidence="7" type="ORF">PS704_00795</name>
</gene>
<keyword evidence="3 5" id="KW-1133">Transmembrane helix</keyword>
<dbReference type="GO" id="GO:0016020">
    <property type="term" value="C:membrane"/>
    <property type="evidence" value="ECO:0007669"/>
    <property type="project" value="UniProtKB-SubCell"/>
</dbReference>
<evidence type="ECO:0000256" key="5">
    <source>
        <dbReference type="SAM" id="Phobius"/>
    </source>
</evidence>
<evidence type="ECO:0000313" key="8">
    <source>
        <dbReference type="Proteomes" id="UP000326557"/>
    </source>
</evidence>
<protein>
    <submittedName>
        <fullName evidence="7">Putative sulfate transporter</fullName>
    </submittedName>
</protein>
<evidence type="ECO:0000256" key="2">
    <source>
        <dbReference type="ARBA" id="ARBA00022692"/>
    </source>
</evidence>
<feature type="transmembrane region" description="Helical" evidence="5">
    <location>
        <begin position="377"/>
        <end position="395"/>
    </location>
</feature>
<dbReference type="CDD" id="cd07042">
    <property type="entry name" value="STAS_SulP_like_sulfate_transporter"/>
    <property type="match status" value="1"/>
</dbReference>
<dbReference type="Proteomes" id="UP000326557">
    <property type="component" value="Unassembled WGS sequence"/>
</dbReference>
<dbReference type="InterPro" id="IPR011547">
    <property type="entry name" value="SLC26A/SulP_dom"/>
</dbReference>
<feature type="transmembrane region" description="Helical" evidence="5">
    <location>
        <begin position="275"/>
        <end position="296"/>
    </location>
</feature>
<feature type="transmembrane region" description="Helical" evidence="5">
    <location>
        <begin position="407"/>
        <end position="439"/>
    </location>
</feature>
<comment type="subcellular location">
    <subcellularLocation>
        <location evidence="1">Membrane</location>
        <topology evidence="1">Multi-pass membrane protein</topology>
    </subcellularLocation>
</comment>
<name>A0A5E7ADB7_PSEFL</name>
<keyword evidence="2 5" id="KW-0812">Transmembrane</keyword>
<dbReference type="SUPFAM" id="SSF52091">
    <property type="entry name" value="SpoIIaa-like"/>
    <property type="match status" value="1"/>
</dbReference>
<dbReference type="NCBIfam" id="TIGR00815">
    <property type="entry name" value="sulP"/>
    <property type="match status" value="1"/>
</dbReference>
<feature type="transmembrane region" description="Helical" evidence="5">
    <location>
        <begin position="98"/>
        <end position="118"/>
    </location>
</feature>
<dbReference type="AlphaFoldDB" id="A0A5E7ADB7"/>
<dbReference type="RefSeq" id="WP_150636507.1">
    <property type="nucleotide sequence ID" value="NZ_CABVHP010000002.1"/>
</dbReference>
<evidence type="ECO:0000313" key="7">
    <source>
        <dbReference type="EMBL" id="VVN77006.1"/>
    </source>
</evidence>
<evidence type="ECO:0000256" key="1">
    <source>
        <dbReference type="ARBA" id="ARBA00004141"/>
    </source>
</evidence>
<reference evidence="7 8" key="1">
    <citation type="submission" date="2019-09" db="EMBL/GenBank/DDBJ databases">
        <authorList>
            <person name="Chandra G."/>
            <person name="Truman W A."/>
        </authorList>
    </citation>
    <scope>NUCLEOTIDE SEQUENCE [LARGE SCALE GENOMIC DNA]</scope>
    <source>
        <strain evidence="7">PS704</strain>
    </source>
</reference>